<dbReference type="KEGG" id="brh:RBRH_00726"/>
<proteinExistence type="predicted"/>
<dbReference type="Pfam" id="PF14690">
    <property type="entry name" value="Zn_ribbon_ISL3"/>
    <property type="match status" value="1"/>
</dbReference>
<dbReference type="AlphaFoldDB" id="E5AWD3"/>
<keyword evidence="2" id="KW-0614">Plasmid</keyword>
<reference key="1">
    <citation type="submission" date="2010-09" db="EMBL/GenBank/DDBJ databases">
        <title>Complete genome sequence of Burkholderia rhizoxinica, the endosymbiont of the phytopathogenic fungus Rhizopus microsporus.</title>
        <authorList>
            <person name="Lackner G."/>
            <person name="Moebius N."/>
            <person name="Partida-Martinez L.P."/>
            <person name="Hertweck C."/>
        </authorList>
    </citation>
    <scope>NUCLEOTIDE SEQUENCE</scope>
    <source>
        <strain>HKI 454</strain>
    </source>
</reference>
<dbReference type="InterPro" id="IPR002560">
    <property type="entry name" value="Transposase_DDE"/>
</dbReference>
<organism evidence="2 3">
    <name type="scientific">Mycetohabitans rhizoxinica (strain DSM 19002 / CIP 109453 / HKI 454)</name>
    <name type="common">Paraburkholderia rhizoxinica</name>
    <dbReference type="NCBI Taxonomy" id="882378"/>
    <lineage>
        <taxon>Bacteria</taxon>
        <taxon>Pseudomonadati</taxon>
        <taxon>Pseudomonadota</taxon>
        <taxon>Betaproteobacteria</taxon>
        <taxon>Burkholderiales</taxon>
        <taxon>Burkholderiaceae</taxon>
        <taxon>Mycetohabitans</taxon>
    </lineage>
</organism>
<dbReference type="EMBL" id="FR687361">
    <property type="protein sequence ID" value="CBW77435.1"/>
    <property type="molecule type" value="Genomic_DNA"/>
</dbReference>
<dbReference type="InterPro" id="IPR029261">
    <property type="entry name" value="Transposase_Znf"/>
</dbReference>
<dbReference type="NCBIfam" id="NF033550">
    <property type="entry name" value="transpos_ISL3"/>
    <property type="match status" value="1"/>
</dbReference>
<dbReference type="InterPro" id="IPR047951">
    <property type="entry name" value="Transpos_ISL3"/>
</dbReference>
<dbReference type="PANTHER" id="PTHR33498">
    <property type="entry name" value="TRANSPOSASE FOR INSERTION SEQUENCE ELEMENT IS1557"/>
    <property type="match status" value="1"/>
</dbReference>
<protein>
    <submittedName>
        <fullName evidence="2">Transposase</fullName>
    </submittedName>
</protein>
<gene>
    <name evidence="2" type="ordered locus">RBRH_00726</name>
</gene>
<name>E5AWD3_MYCRK</name>
<feature type="domain" description="HTH IS21-type" evidence="1">
    <location>
        <begin position="323"/>
        <end position="385"/>
    </location>
</feature>
<evidence type="ECO:0000313" key="3">
    <source>
        <dbReference type="Proteomes" id="UP000007437"/>
    </source>
</evidence>
<dbReference type="HOGENOM" id="CLU_029608_5_1_4"/>
<dbReference type="PROSITE" id="PS50531">
    <property type="entry name" value="HTH_IS21"/>
    <property type="match status" value="1"/>
</dbReference>
<dbReference type="Pfam" id="PF01610">
    <property type="entry name" value="DDE_Tnp_ISL3"/>
    <property type="match status" value="2"/>
</dbReference>
<evidence type="ECO:0000259" key="1">
    <source>
        <dbReference type="PROSITE" id="PS50531"/>
    </source>
</evidence>
<dbReference type="InterPro" id="IPR017894">
    <property type="entry name" value="HTH_IS21_transposase_type"/>
</dbReference>
<reference evidence="2 3" key="2">
    <citation type="journal article" date="2011" name="J. Bacteriol.">
        <title>Complete genome sequence of Burkholderia rhizoxinica, an endosymbiont of Rhizopus microsporus.</title>
        <authorList>
            <person name="Lackner G."/>
            <person name="Moebius N."/>
            <person name="Partida-Martinez L."/>
            <person name="Hertweck C."/>
        </authorList>
    </citation>
    <scope>NUCLEOTIDE SEQUENCE [LARGE SCALE GENOMIC DNA]</scope>
    <source>
        <strain evidence="3">DSM 19002 / CIP 109453 / HKI 454</strain>
        <plasmid evidence="2 3">pBRH02</plasmid>
    </source>
</reference>
<evidence type="ECO:0000313" key="2">
    <source>
        <dbReference type="EMBL" id="CBW77435.1"/>
    </source>
</evidence>
<geneLocation type="plasmid" evidence="2 3">
    <name>pBRH02</name>
</geneLocation>
<sequence length="550" mass="61588">MCEPAGGNSGQARYRITWTTGVDFSFLRRLLSAPSMRIVGWERIGNRLIVALKHQGLVAHCTACGVTSARIHGWYRRHVEDLPCSGHRVTLEIHVRRFRCDNTTCCRRTFAPCLAQFGARQQRRTARAQTVLWHVGLALSGAAGARLAQRLGMSISGETILRLLKRSGQKHVATTSPPTIIGVDDWAFKRAHRYGTLLVDIEQRRPLDLLPDRDATSVANWLTRNRAIRIVSRDRAGVYAEGITRGAPQAVQVADRWHLLKNLGDAIERALSRCQRPIREVARSLDHEHASAALPAIESNWPDVATTSRAKEQQAQRRQARLARYGAVMRHHQSGMAIRAIARITALDRRTVRHWIHAGGFPERAQRRPAASKLDPYRAYLAQRWREGCQNAARLYGEIVGQGFNGGCGIVRQALQPWRKACAITQQLRTAVSRAVPSTRRVGRWLMGRGTAALTDDNKRHVQHLVQRLAEHNPQIATIRRLSLEFTDMIKRRAHQALASWLRQAQASGVPEMQRFAAGIGHDYDAVHAALLTPYSNGIVEGHVNRLKSG</sequence>
<dbReference type="PANTHER" id="PTHR33498:SF1">
    <property type="entry name" value="TRANSPOSASE FOR INSERTION SEQUENCE ELEMENT IS1557"/>
    <property type="match status" value="1"/>
</dbReference>
<dbReference type="Proteomes" id="UP000007437">
    <property type="component" value="Plasmid pBRH02"/>
</dbReference>
<accession>E5AWD3</accession>